<evidence type="ECO:0000256" key="1">
    <source>
        <dbReference type="SAM" id="MobiDB-lite"/>
    </source>
</evidence>
<reference evidence="2" key="1">
    <citation type="journal article" date="2020" name="Stud. Mycol.">
        <title>101 Dothideomycetes genomes: a test case for predicting lifestyles and emergence of pathogens.</title>
        <authorList>
            <person name="Haridas S."/>
            <person name="Albert R."/>
            <person name="Binder M."/>
            <person name="Bloem J."/>
            <person name="Labutti K."/>
            <person name="Salamov A."/>
            <person name="Andreopoulos B."/>
            <person name="Baker S."/>
            <person name="Barry K."/>
            <person name="Bills G."/>
            <person name="Bluhm B."/>
            <person name="Cannon C."/>
            <person name="Castanera R."/>
            <person name="Culley D."/>
            <person name="Daum C."/>
            <person name="Ezra D."/>
            <person name="Gonzalez J."/>
            <person name="Henrissat B."/>
            <person name="Kuo A."/>
            <person name="Liang C."/>
            <person name="Lipzen A."/>
            <person name="Lutzoni F."/>
            <person name="Magnuson J."/>
            <person name="Mondo S."/>
            <person name="Nolan M."/>
            <person name="Ohm R."/>
            <person name="Pangilinan J."/>
            <person name="Park H.-J."/>
            <person name="Ramirez L."/>
            <person name="Alfaro M."/>
            <person name="Sun H."/>
            <person name="Tritt A."/>
            <person name="Yoshinaga Y."/>
            <person name="Zwiers L.-H."/>
            <person name="Turgeon B."/>
            <person name="Goodwin S."/>
            <person name="Spatafora J."/>
            <person name="Crous P."/>
            <person name="Grigoriev I."/>
        </authorList>
    </citation>
    <scope>NUCLEOTIDE SEQUENCE</scope>
    <source>
        <strain evidence="2">CBS 207.26</strain>
    </source>
</reference>
<organism evidence="2 3">
    <name type="scientific">Zopfia rhizophila CBS 207.26</name>
    <dbReference type="NCBI Taxonomy" id="1314779"/>
    <lineage>
        <taxon>Eukaryota</taxon>
        <taxon>Fungi</taxon>
        <taxon>Dikarya</taxon>
        <taxon>Ascomycota</taxon>
        <taxon>Pezizomycotina</taxon>
        <taxon>Dothideomycetes</taxon>
        <taxon>Dothideomycetes incertae sedis</taxon>
        <taxon>Zopfiaceae</taxon>
        <taxon>Zopfia</taxon>
    </lineage>
</organism>
<feature type="region of interest" description="Disordered" evidence="1">
    <location>
        <begin position="156"/>
        <end position="197"/>
    </location>
</feature>
<evidence type="ECO:0000313" key="3">
    <source>
        <dbReference type="Proteomes" id="UP000800200"/>
    </source>
</evidence>
<evidence type="ECO:0000313" key="2">
    <source>
        <dbReference type="EMBL" id="KAF2184593.1"/>
    </source>
</evidence>
<dbReference type="EMBL" id="ML994637">
    <property type="protein sequence ID" value="KAF2184593.1"/>
    <property type="molecule type" value="Genomic_DNA"/>
</dbReference>
<dbReference type="Proteomes" id="UP000800200">
    <property type="component" value="Unassembled WGS sequence"/>
</dbReference>
<name>A0A6A6E018_9PEZI</name>
<protein>
    <submittedName>
        <fullName evidence="2">Uncharacterized protein</fullName>
    </submittedName>
</protein>
<sequence length="231" mass="25518">MRHLYALLNFSHSLPFLSDVRRRLKDEEFIAMGKTFLSALAVADDKDLNNIRAKLLPHTMSFDPIPPSWEMPQPIDPSPLIMYPMAGDQPPMAETPGNVDTDILETPTSHNSEHQSAGMLMEVYSTPSEYPVSTSSRIQGSLTHNMADGSIVSESRVSDDMEETTFPSTQNRKTRPTELVMQPRSQITPSRSACAHTAPPCLTPPSLRALNMLSSYIDTIKLSSSVTLSLT</sequence>
<keyword evidence="3" id="KW-1185">Reference proteome</keyword>
<gene>
    <name evidence="2" type="ORF">K469DRAFT_688599</name>
</gene>
<accession>A0A6A6E018</accession>
<proteinExistence type="predicted"/>
<dbReference type="AlphaFoldDB" id="A0A6A6E018"/>